<name>A0A9W8YZZ2_9PLEO</name>
<keyword evidence="2" id="KW-1185">Reference proteome</keyword>
<proteinExistence type="predicted"/>
<sequence length="96" mass="10977">MEDAAQVLRDKNSDYLILERTLMDKDAKIRTLTHESTWHKGAYSVVFKQYGEVKQELDTLYDAFDDLKEEMLQLKMGVDNIGPTLSVPPMDPATVN</sequence>
<comment type="caution">
    <text evidence="1">The sequence shown here is derived from an EMBL/GenBank/DDBJ whole genome shotgun (WGS) entry which is preliminary data.</text>
</comment>
<protein>
    <submittedName>
        <fullName evidence="1">Uncharacterized protein</fullName>
    </submittedName>
</protein>
<accession>A0A9W8YZZ2</accession>
<dbReference type="EMBL" id="JAPEVA010000176">
    <property type="protein sequence ID" value="KAJ4395100.1"/>
    <property type="molecule type" value="Genomic_DNA"/>
</dbReference>
<reference evidence="1" key="1">
    <citation type="submission" date="2022-10" db="EMBL/GenBank/DDBJ databases">
        <title>Tapping the CABI collections for fungal endophytes: first genome assemblies for Collariella, Neodidymelliopsis, Ascochyta clinopodiicola, Didymella pomorum, Didymosphaeria variabile, Neocosmospora piperis and Neocucurbitaria cava.</title>
        <authorList>
            <person name="Hill R."/>
        </authorList>
    </citation>
    <scope>NUCLEOTIDE SEQUENCE</scope>
    <source>
        <strain evidence="1">IMI 355091</strain>
    </source>
</reference>
<evidence type="ECO:0000313" key="1">
    <source>
        <dbReference type="EMBL" id="KAJ4395100.1"/>
    </source>
</evidence>
<dbReference type="Proteomes" id="UP001140510">
    <property type="component" value="Unassembled WGS sequence"/>
</dbReference>
<dbReference type="AlphaFoldDB" id="A0A9W8YZZ2"/>
<gene>
    <name evidence="1" type="ORF">N0V91_011073</name>
</gene>
<organism evidence="1 2">
    <name type="scientific">Didymella pomorum</name>
    <dbReference type="NCBI Taxonomy" id="749634"/>
    <lineage>
        <taxon>Eukaryota</taxon>
        <taxon>Fungi</taxon>
        <taxon>Dikarya</taxon>
        <taxon>Ascomycota</taxon>
        <taxon>Pezizomycotina</taxon>
        <taxon>Dothideomycetes</taxon>
        <taxon>Pleosporomycetidae</taxon>
        <taxon>Pleosporales</taxon>
        <taxon>Pleosporineae</taxon>
        <taxon>Didymellaceae</taxon>
        <taxon>Didymella</taxon>
    </lineage>
</organism>
<evidence type="ECO:0000313" key="2">
    <source>
        <dbReference type="Proteomes" id="UP001140510"/>
    </source>
</evidence>